<protein>
    <submittedName>
        <fullName evidence="1">Uncharacterized protein</fullName>
    </submittedName>
</protein>
<dbReference type="AlphaFoldDB" id="A0A0D3RLZ9"/>
<dbReference type="RefSeq" id="WP_172686551.1">
    <property type="nucleotide sequence ID" value="NZ_KP763470.1"/>
</dbReference>
<reference evidence="1" key="1">
    <citation type="journal article" date="2015" name="FEMS Microbiol. Lett.">
        <title>Characterisation of a large novel phage-like plasmid in Salmonella enterica serovar Typhimurium.</title>
        <authorList>
            <person name="Octavia S."/>
            <person name="Sara J."/>
            <person name="Lan R."/>
        </authorList>
    </citation>
    <scope>NUCLEOTIDE SEQUENCE</scope>
    <source>
        <strain evidence="1">L946</strain>
        <plasmid evidence="1">pSTM_Phi</plasmid>
    </source>
</reference>
<name>A0A0D3RLZ9_SALTM</name>
<geneLocation type="plasmid" evidence="1">
    <name>pSTM_Phi</name>
</geneLocation>
<keyword evidence="1" id="KW-0614">Plasmid</keyword>
<proteinExistence type="predicted"/>
<accession>A0A0D3RLZ9</accession>
<sequence length="160" mass="18139">MNFIATVNTPVHGSIFVTFSDIDKTVIGAWRDDELIELSKNEKQQIANDIVCNRRHTRVFKKAYVSSSGFGVFIFPVRSGRFCQSKLIDFATQIALWVKTESGFDFSEQKAVGEGMRIANNAIKCNDVIYEAGIDSWSVSCGEYVKEVYWKNRIHILTGR</sequence>
<organism evidence="1">
    <name type="scientific">Salmonella typhimurium</name>
    <dbReference type="NCBI Taxonomy" id="90371"/>
    <lineage>
        <taxon>Bacteria</taxon>
        <taxon>Pseudomonadati</taxon>
        <taxon>Pseudomonadota</taxon>
        <taxon>Gammaproteobacteria</taxon>
        <taxon>Enterobacterales</taxon>
        <taxon>Enterobacteriaceae</taxon>
        <taxon>Salmonella</taxon>
    </lineage>
</organism>
<evidence type="ECO:0000313" key="1">
    <source>
        <dbReference type="EMBL" id="AJS09864.1"/>
    </source>
</evidence>
<dbReference type="EMBL" id="KP763470">
    <property type="protein sequence ID" value="AJS09864.1"/>
    <property type="molecule type" value="Genomic_DNA"/>
</dbReference>